<protein>
    <submittedName>
        <fullName evidence="7">LysE family translocator</fullName>
    </submittedName>
</protein>
<dbReference type="PANTHER" id="PTHR30086:SF20">
    <property type="entry name" value="ARGININE EXPORTER PROTEIN ARGO-RELATED"/>
    <property type="match status" value="1"/>
</dbReference>
<comment type="subcellular location">
    <subcellularLocation>
        <location evidence="1">Cell membrane</location>
        <topology evidence="1">Multi-pass membrane protein</topology>
    </subcellularLocation>
</comment>
<proteinExistence type="predicted"/>
<evidence type="ECO:0000256" key="3">
    <source>
        <dbReference type="ARBA" id="ARBA00022692"/>
    </source>
</evidence>
<gene>
    <name evidence="7" type="ORF">DU478_08055</name>
</gene>
<dbReference type="GO" id="GO:0015171">
    <property type="term" value="F:amino acid transmembrane transporter activity"/>
    <property type="evidence" value="ECO:0007669"/>
    <property type="project" value="TreeGrafter"/>
</dbReference>
<accession>A0A369TNL4</accession>
<feature type="transmembrane region" description="Helical" evidence="6">
    <location>
        <begin position="70"/>
        <end position="91"/>
    </location>
</feature>
<feature type="transmembrane region" description="Helical" evidence="6">
    <location>
        <begin position="111"/>
        <end position="136"/>
    </location>
</feature>
<comment type="caution">
    <text evidence="7">The sequence shown here is derived from an EMBL/GenBank/DDBJ whole genome shotgun (WGS) entry which is preliminary data.</text>
</comment>
<evidence type="ECO:0000313" key="7">
    <source>
        <dbReference type="EMBL" id="RDD66889.1"/>
    </source>
</evidence>
<dbReference type="Proteomes" id="UP000253977">
    <property type="component" value="Unassembled WGS sequence"/>
</dbReference>
<evidence type="ECO:0000313" key="8">
    <source>
        <dbReference type="Proteomes" id="UP000253977"/>
    </source>
</evidence>
<keyword evidence="5 6" id="KW-0472">Membrane</keyword>
<dbReference type="InterPro" id="IPR001123">
    <property type="entry name" value="LeuE-type"/>
</dbReference>
<dbReference type="EMBL" id="QPMK01000004">
    <property type="protein sequence ID" value="RDD66889.1"/>
    <property type="molecule type" value="Genomic_DNA"/>
</dbReference>
<feature type="transmembrane region" description="Helical" evidence="6">
    <location>
        <begin position="148"/>
        <end position="170"/>
    </location>
</feature>
<dbReference type="GO" id="GO:0005886">
    <property type="term" value="C:plasma membrane"/>
    <property type="evidence" value="ECO:0007669"/>
    <property type="project" value="UniProtKB-SubCell"/>
</dbReference>
<dbReference type="OrthoDB" id="9804822at2"/>
<sequence>MTLAALLAFNIALLVALASPGPALLLALRTALVAGPRAGIATGVGLALVAAGWTAAALLGLQAVFALVPFAYFAIKTVGALYLLWIAYTLWRDARAPLADPARRIDPARAFRTGMLVNLANPKSVLFASAVLLVIFPPDLSITAKGLIVLNHFLVEVMAYTAFAILLGTARARGAYPRAKPLLDRIAAGVLGLLGLRLLVAR</sequence>
<keyword evidence="2" id="KW-1003">Cell membrane</keyword>
<keyword evidence="8" id="KW-1185">Reference proteome</keyword>
<name>A0A369TNL4_9RHOB</name>
<keyword evidence="3 6" id="KW-0812">Transmembrane</keyword>
<dbReference type="AlphaFoldDB" id="A0A369TNL4"/>
<keyword evidence="4 6" id="KW-1133">Transmembrane helix</keyword>
<feature type="transmembrane region" description="Helical" evidence="6">
    <location>
        <begin position="40"/>
        <end position="64"/>
    </location>
</feature>
<evidence type="ECO:0000256" key="4">
    <source>
        <dbReference type="ARBA" id="ARBA00022989"/>
    </source>
</evidence>
<dbReference type="Pfam" id="PF01810">
    <property type="entry name" value="LysE"/>
    <property type="match status" value="1"/>
</dbReference>
<evidence type="ECO:0000256" key="2">
    <source>
        <dbReference type="ARBA" id="ARBA00022475"/>
    </source>
</evidence>
<dbReference type="PANTHER" id="PTHR30086">
    <property type="entry name" value="ARGININE EXPORTER PROTEIN ARGO"/>
    <property type="match status" value="1"/>
</dbReference>
<reference evidence="7 8" key="1">
    <citation type="submission" date="2018-07" db="EMBL/GenBank/DDBJ databases">
        <title>Thalassococcus profundi sp. nov., a marine bacterium isolated from deep seawater of Okinawa Trough.</title>
        <authorList>
            <person name="Yu M."/>
        </authorList>
    </citation>
    <scope>NUCLEOTIDE SEQUENCE [LARGE SCALE GENOMIC DNA]</scope>
    <source>
        <strain evidence="7 8">WRAS1</strain>
    </source>
</reference>
<feature type="transmembrane region" description="Helical" evidence="6">
    <location>
        <begin position="6"/>
        <end position="28"/>
    </location>
</feature>
<evidence type="ECO:0000256" key="5">
    <source>
        <dbReference type="ARBA" id="ARBA00023136"/>
    </source>
</evidence>
<dbReference type="RefSeq" id="WP_114510434.1">
    <property type="nucleotide sequence ID" value="NZ_QPMK01000004.1"/>
</dbReference>
<organism evidence="7 8">
    <name type="scientific">Thalassococcus profundi</name>
    <dbReference type="NCBI Taxonomy" id="2282382"/>
    <lineage>
        <taxon>Bacteria</taxon>
        <taxon>Pseudomonadati</taxon>
        <taxon>Pseudomonadota</taxon>
        <taxon>Alphaproteobacteria</taxon>
        <taxon>Rhodobacterales</taxon>
        <taxon>Roseobacteraceae</taxon>
        <taxon>Thalassococcus</taxon>
    </lineage>
</organism>
<evidence type="ECO:0000256" key="6">
    <source>
        <dbReference type="SAM" id="Phobius"/>
    </source>
</evidence>
<evidence type="ECO:0000256" key="1">
    <source>
        <dbReference type="ARBA" id="ARBA00004651"/>
    </source>
</evidence>